<organism evidence="1 2">
    <name type="scientific">Paenibacillus cellulosilyticus</name>
    <dbReference type="NCBI Taxonomy" id="375489"/>
    <lineage>
        <taxon>Bacteria</taxon>
        <taxon>Bacillati</taxon>
        <taxon>Bacillota</taxon>
        <taxon>Bacilli</taxon>
        <taxon>Bacillales</taxon>
        <taxon>Paenibacillaceae</taxon>
        <taxon>Paenibacillus</taxon>
    </lineage>
</organism>
<dbReference type="EMBL" id="QGTQ01000050">
    <property type="protein sequence ID" value="PWV88458.1"/>
    <property type="molecule type" value="Genomic_DNA"/>
</dbReference>
<evidence type="ECO:0000313" key="2">
    <source>
        <dbReference type="Proteomes" id="UP000246635"/>
    </source>
</evidence>
<reference evidence="1 2" key="1">
    <citation type="submission" date="2018-05" db="EMBL/GenBank/DDBJ databases">
        <title>Genomic Encyclopedia of Type Strains, Phase III (KMG-III): the genomes of soil and plant-associated and newly described type strains.</title>
        <authorList>
            <person name="Whitman W."/>
        </authorList>
    </citation>
    <scope>NUCLEOTIDE SEQUENCE [LARGE SCALE GENOMIC DNA]</scope>
    <source>
        <strain evidence="1 2">CECT 5696</strain>
    </source>
</reference>
<gene>
    <name evidence="1" type="ORF">DFQ01_1507</name>
</gene>
<comment type="caution">
    <text evidence="1">The sequence shown here is derived from an EMBL/GenBank/DDBJ whole genome shotgun (WGS) entry which is preliminary data.</text>
</comment>
<protein>
    <submittedName>
        <fullName evidence="1">Uncharacterized protein</fullName>
    </submittedName>
</protein>
<dbReference type="Proteomes" id="UP000246635">
    <property type="component" value="Unassembled WGS sequence"/>
</dbReference>
<accession>A0A2V2YJL7</accession>
<dbReference type="AlphaFoldDB" id="A0A2V2YJL7"/>
<sequence length="78" mass="9306">MYHLTEQNNQTYPTLLPSTLNPRKVQILKVPCSVLYKYSILYWKYKLSGYSILDKINTCSMNYLTNIPDFRMYIMKLS</sequence>
<keyword evidence="2" id="KW-1185">Reference proteome</keyword>
<evidence type="ECO:0000313" key="1">
    <source>
        <dbReference type="EMBL" id="PWV88458.1"/>
    </source>
</evidence>
<name>A0A2V2YJL7_9BACL</name>
<proteinExistence type="predicted"/>